<evidence type="ECO:0000256" key="8">
    <source>
        <dbReference type="ARBA" id="ARBA00022927"/>
    </source>
</evidence>
<dbReference type="RefSeq" id="WP_005664565.1">
    <property type="nucleotide sequence ID" value="NZ_AP018778.1"/>
</dbReference>
<keyword evidence="9 10" id="KW-0143">Chaperone</keyword>
<evidence type="ECO:0000256" key="5">
    <source>
        <dbReference type="ARBA" id="ARBA00022448"/>
    </source>
</evidence>
<dbReference type="GO" id="GO:0044874">
    <property type="term" value="P:lipoprotein localization to outer membrane"/>
    <property type="evidence" value="ECO:0007669"/>
    <property type="project" value="UniProtKB-UniRule"/>
</dbReference>
<sequence length="205" mass="23117" precursor="true">MKKTTLKFAALTLLGLSNLALADAASELQMRLAKVDVLSAEFVQTVTSGSGKNVQQGSGKLQIKRPNLFRMETKTPQETQIISDGKTLWFYDPFVQQVTAQWVKDAVNNTPFVLLTSNDNSHWHQYTVTQQADTFVLKPTLSTSNIKQFDIRVDVNGILRNFSTTEKDGQTNLYVLRNITNQTLSDSLFQFKPEKGIEVDDQRKK</sequence>
<dbReference type="SUPFAM" id="SSF89392">
    <property type="entry name" value="Prokaryotic lipoproteins and lipoprotein localization factors"/>
    <property type="match status" value="1"/>
</dbReference>
<comment type="subunit">
    <text evidence="3 10">Monomer.</text>
</comment>
<reference evidence="11 12" key="1">
    <citation type="submission" date="2014-05" db="EMBL/GenBank/DDBJ databases">
        <title>Methylome analysis of the phasevarions of Haemophilus influenzae.</title>
        <authorList>
            <person name="Atack J.M."/>
            <person name="Fox K.L."/>
            <person name="Power P.M."/>
            <person name="Clark T."/>
            <person name="Jurcisek J."/>
            <person name="Korlach J."/>
            <person name="Bakaletz L.O."/>
            <person name="Jennings M.P."/>
        </authorList>
    </citation>
    <scope>NUCLEOTIDE SEQUENCE [LARGE SCALE GENOMIC DNA]</scope>
    <source>
        <strain evidence="11 12">1209</strain>
    </source>
</reference>
<dbReference type="InterPro" id="IPR029046">
    <property type="entry name" value="LolA/LolB/LppX"/>
</dbReference>
<evidence type="ECO:0000313" key="12">
    <source>
        <dbReference type="Proteomes" id="UP000050700"/>
    </source>
</evidence>
<evidence type="ECO:0000256" key="1">
    <source>
        <dbReference type="ARBA" id="ARBA00004418"/>
    </source>
</evidence>
<evidence type="ECO:0000256" key="4">
    <source>
        <dbReference type="ARBA" id="ARBA00014035"/>
    </source>
</evidence>
<dbReference type="Gene3D" id="2.50.20.10">
    <property type="entry name" value="Lipoprotein localisation LolA/LolB/LppX"/>
    <property type="match status" value="1"/>
</dbReference>
<dbReference type="PANTHER" id="PTHR35869:SF1">
    <property type="entry name" value="OUTER-MEMBRANE LIPOPROTEIN CARRIER PROTEIN"/>
    <property type="match status" value="1"/>
</dbReference>
<dbReference type="NCBIfam" id="TIGR00547">
    <property type="entry name" value="lolA"/>
    <property type="match status" value="1"/>
</dbReference>
<dbReference type="PATRIC" id="fig|727.564.peg.338"/>
<name>A0A0D0GYC5_HAEIF</name>
<comment type="function">
    <text evidence="10">Participates in the translocation of lipoproteins from the inner membrane to the outer membrane. Only forms a complex with a lipoprotein if the residue after the N-terminal Cys is not an aspartate (The Asp acts as a targeting signal to indicate that the lipoprotein should stay in the inner membrane).</text>
</comment>
<protein>
    <recommendedName>
        <fullName evidence="4 10">Outer-membrane lipoprotein carrier protein</fullName>
    </recommendedName>
</protein>
<dbReference type="GO" id="GO:0030288">
    <property type="term" value="C:outer membrane-bounded periplasmic space"/>
    <property type="evidence" value="ECO:0007669"/>
    <property type="project" value="TreeGrafter"/>
</dbReference>
<keyword evidence="7 10" id="KW-0574">Periplasm</keyword>
<keyword evidence="5 10" id="KW-0813">Transport</keyword>
<dbReference type="HAMAP" id="MF_00240">
    <property type="entry name" value="LolA"/>
    <property type="match status" value="1"/>
</dbReference>
<comment type="subcellular location">
    <subcellularLocation>
        <location evidence="1 10">Periplasm</location>
    </subcellularLocation>
</comment>
<evidence type="ECO:0000256" key="7">
    <source>
        <dbReference type="ARBA" id="ARBA00022764"/>
    </source>
</evidence>
<keyword evidence="11" id="KW-0449">Lipoprotein</keyword>
<dbReference type="GO" id="GO:0042953">
    <property type="term" value="P:lipoprotein transport"/>
    <property type="evidence" value="ECO:0007669"/>
    <property type="project" value="InterPro"/>
</dbReference>
<proteinExistence type="inferred from homology"/>
<dbReference type="EMBL" id="JMQP01000002">
    <property type="protein sequence ID" value="KIS35701.1"/>
    <property type="molecule type" value="Genomic_DNA"/>
</dbReference>
<evidence type="ECO:0000256" key="2">
    <source>
        <dbReference type="ARBA" id="ARBA00007615"/>
    </source>
</evidence>
<evidence type="ECO:0000256" key="9">
    <source>
        <dbReference type="ARBA" id="ARBA00023186"/>
    </source>
</evidence>
<evidence type="ECO:0000256" key="6">
    <source>
        <dbReference type="ARBA" id="ARBA00022729"/>
    </source>
</evidence>
<organism evidence="11 12">
    <name type="scientific">Haemophilus influenzae</name>
    <dbReference type="NCBI Taxonomy" id="727"/>
    <lineage>
        <taxon>Bacteria</taxon>
        <taxon>Pseudomonadati</taxon>
        <taxon>Pseudomonadota</taxon>
        <taxon>Gammaproteobacteria</taxon>
        <taxon>Pasteurellales</taxon>
        <taxon>Pasteurellaceae</taxon>
        <taxon>Haemophilus</taxon>
    </lineage>
</organism>
<dbReference type="PANTHER" id="PTHR35869">
    <property type="entry name" value="OUTER-MEMBRANE LIPOPROTEIN CARRIER PROTEIN"/>
    <property type="match status" value="1"/>
</dbReference>
<dbReference type="Proteomes" id="UP000050700">
    <property type="component" value="Unassembled WGS sequence"/>
</dbReference>
<feature type="chain" id="PRO_5008985517" description="Outer-membrane lipoprotein carrier protein" evidence="10">
    <location>
        <begin position="23"/>
        <end position="205"/>
    </location>
</feature>
<comment type="caution">
    <text evidence="11">The sequence shown here is derived from an EMBL/GenBank/DDBJ whole genome shotgun (WGS) entry which is preliminary data.</text>
</comment>
<keyword evidence="8 10" id="KW-0653">Protein transport</keyword>
<dbReference type="InterPro" id="IPR004564">
    <property type="entry name" value="OM_lipoprot_carrier_LolA-like"/>
</dbReference>
<evidence type="ECO:0000313" key="11">
    <source>
        <dbReference type="EMBL" id="KIS35701.1"/>
    </source>
</evidence>
<dbReference type="Pfam" id="PF03548">
    <property type="entry name" value="LolA"/>
    <property type="match status" value="1"/>
</dbReference>
<dbReference type="AlphaFoldDB" id="A0A0D0GYC5"/>
<evidence type="ECO:0000256" key="10">
    <source>
        <dbReference type="HAMAP-Rule" id="MF_00240"/>
    </source>
</evidence>
<evidence type="ECO:0000256" key="3">
    <source>
        <dbReference type="ARBA" id="ARBA00011245"/>
    </source>
</evidence>
<keyword evidence="6 10" id="KW-0732">Signal</keyword>
<comment type="similarity">
    <text evidence="2 10">Belongs to the LolA family.</text>
</comment>
<dbReference type="CDD" id="cd16325">
    <property type="entry name" value="LolA"/>
    <property type="match status" value="1"/>
</dbReference>
<gene>
    <name evidence="10 11" type="primary">lolA</name>
    <name evidence="11" type="ORF">NTHI1209_01309</name>
</gene>
<accession>A0A0D0GYC5</accession>
<feature type="signal peptide" evidence="10">
    <location>
        <begin position="1"/>
        <end position="22"/>
    </location>
</feature>
<dbReference type="InterPro" id="IPR018323">
    <property type="entry name" value="OM_lipoprot_carrier_LolA_Pbac"/>
</dbReference>